<organism evidence="8">
    <name type="scientific">Caenorhabditis remanei</name>
    <name type="common">Caenorhabditis vulgaris</name>
    <dbReference type="NCBI Taxonomy" id="31234"/>
    <lineage>
        <taxon>Eukaryota</taxon>
        <taxon>Metazoa</taxon>
        <taxon>Ecdysozoa</taxon>
        <taxon>Nematoda</taxon>
        <taxon>Chromadorea</taxon>
        <taxon>Rhabditida</taxon>
        <taxon>Rhabditina</taxon>
        <taxon>Rhabditomorpha</taxon>
        <taxon>Rhabditoidea</taxon>
        <taxon>Rhabditidae</taxon>
        <taxon>Peloderinae</taxon>
        <taxon>Caenorhabditis</taxon>
    </lineage>
</organism>
<dbReference type="SUPFAM" id="SSF81321">
    <property type="entry name" value="Family A G protein-coupled receptor-like"/>
    <property type="match status" value="1"/>
</dbReference>
<evidence type="ECO:0000256" key="2">
    <source>
        <dbReference type="ARBA" id="ARBA00022692"/>
    </source>
</evidence>
<dbReference type="InParanoid" id="E3M7C7"/>
<dbReference type="EMBL" id="DS268427">
    <property type="protein sequence ID" value="EFO93746.1"/>
    <property type="molecule type" value="Genomic_DNA"/>
</dbReference>
<dbReference type="CDD" id="cd14978">
    <property type="entry name" value="7tmA_FMRFamide_R-like"/>
    <property type="match status" value="1"/>
</dbReference>
<protein>
    <recommendedName>
        <fullName evidence="6">G-protein coupled receptors family 1 profile domain-containing protein</fullName>
    </recommendedName>
</protein>
<keyword evidence="4 5" id="KW-0472">Membrane</keyword>
<feature type="transmembrane region" description="Helical" evidence="5">
    <location>
        <begin position="208"/>
        <end position="229"/>
    </location>
</feature>
<name>E3M7C7_CAERE</name>
<dbReference type="Gene3D" id="1.20.1070.10">
    <property type="entry name" value="Rhodopsin 7-helix transmembrane proteins"/>
    <property type="match status" value="1"/>
</dbReference>
<feature type="domain" description="G-protein coupled receptors family 1 profile" evidence="6">
    <location>
        <begin position="50"/>
        <end position="363"/>
    </location>
</feature>
<evidence type="ECO:0000256" key="5">
    <source>
        <dbReference type="SAM" id="Phobius"/>
    </source>
</evidence>
<keyword evidence="3 5" id="KW-1133">Transmembrane helix</keyword>
<keyword evidence="8" id="KW-1185">Reference proteome</keyword>
<dbReference type="InterPro" id="IPR017452">
    <property type="entry name" value="GPCR_Rhodpsn_7TM"/>
</dbReference>
<dbReference type="PROSITE" id="PS50262">
    <property type="entry name" value="G_PROTEIN_RECEP_F1_2"/>
    <property type="match status" value="1"/>
</dbReference>
<feature type="transmembrane region" description="Helical" evidence="5">
    <location>
        <begin position="71"/>
        <end position="95"/>
    </location>
</feature>
<proteinExistence type="predicted"/>
<dbReference type="HOGENOM" id="CLU_039373_0_0_1"/>
<dbReference type="AlphaFoldDB" id="E3M7C7"/>
<dbReference type="STRING" id="31234.E3M7C7"/>
<dbReference type="eggNOG" id="ENOG502TGZE">
    <property type="taxonomic scope" value="Eukaryota"/>
</dbReference>
<dbReference type="GO" id="GO:0016020">
    <property type="term" value="C:membrane"/>
    <property type="evidence" value="ECO:0007669"/>
    <property type="project" value="UniProtKB-SubCell"/>
</dbReference>
<dbReference type="OrthoDB" id="5799915at2759"/>
<sequence>MDSNNISLVENVFEDAVSDDCDYSPPIFLEWKMVFVGIIGLIVALISIIHNSLLFYTFSTSTVLRKRNLTYLMWISGCDVFISLCYIAIMCVQVYTDYFESFNLLVLWHEYLRAAFTVSHITLSAASFLLMAATVERYLQSTADNRTLKLFQILATHRTYVVFCCFLGSLIFRGTVFFEIEVVTQPNCTGFSSMGLAVVPMFGESMDVVWRFFVRKIVTVFLPFAGIILKTSVFSFNFKTSVLAYFNAAIVMNVRRTDRDQTVKALVLFITVGTRGEVTRLRSRLRAVTRMLVMVVTGYLLANILDIIIAFWEVTVHFETPFVGFFQTINIQSLQEQPSLYTVLSDISSFLPIAACALRLPIYTINDRQIRVEVRRKFCDLITRCCPCVLCDNHQRKKLYDHQLESERLWPKNEPTPKLEIRNYGLQSLIMARASLSTKEIYDIQRFRESYDV</sequence>
<gene>
    <name evidence="7" type="ORF">CRE_12508</name>
</gene>
<dbReference type="OMA" id="WISGCDI"/>
<evidence type="ECO:0000256" key="1">
    <source>
        <dbReference type="ARBA" id="ARBA00004370"/>
    </source>
</evidence>
<feature type="transmembrane region" description="Helical" evidence="5">
    <location>
        <begin position="291"/>
        <end position="312"/>
    </location>
</feature>
<feature type="transmembrane region" description="Helical" evidence="5">
    <location>
        <begin position="33"/>
        <end position="59"/>
    </location>
</feature>
<evidence type="ECO:0000313" key="7">
    <source>
        <dbReference type="EMBL" id="EFO93746.1"/>
    </source>
</evidence>
<feature type="transmembrane region" description="Helical" evidence="5">
    <location>
        <begin position="115"/>
        <end position="139"/>
    </location>
</feature>
<keyword evidence="2 5" id="KW-0812">Transmembrane</keyword>
<dbReference type="Proteomes" id="UP000008281">
    <property type="component" value="Unassembled WGS sequence"/>
</dbReference>
<evidence type="ECO:0000256" key="3">
    <source>
        <dbReference type="ARBA" id="ARBA00022989"/>
    </source>
</evidence>
<evidence type="ECO:0000313" key="8">
    <source>
        <dbReference type="Proteomes" id="UP000008281"/>
    </source>
</evidence>
<accession>E3M7C7</accession>
<evidence type="ECO:0000259" key="6">
    <source>
        <dbReference type="PROSITE" id="PS50262"/>
    </source>
</evidence>
<dbReference type="PANTHER" id="PTHR46709">
    <property type="entry name" value="PROTEIN CBG23488-RELATED"/>
    <property type="match status" value="1"/>
</dbReference>
<evidence type="ECO:0000256" key="4">
    <source>
        <dbReference type="ARBA" id="ARBA00023136"/>
    </source>
</evidence>
<reference evidence="7" key="1">
    <citation type="submission" date="2007-07" db="EMBL/GenBank/DDBJ databases">
        <title>PCAP assembly of the Caenorhabditis remanei genome.</title>
        <authorList>
            <consortium name="The Caenorhabditis remanei Sequencing Consortium"/>
            <person name="Wilson R.K."/>
        </authorList>
    </citation>
    <scope>NUCLEOTIDE SEQUENCE [LARGE SCALE GENOMIC DNA]</scope>
    <source>
        <strain evidence="7">PB4641</strain>
    </source>
</reference>
<comment type="subcellular location">
    <subcellularLocation>
        <location evidence="1">Membrane</location>
    </subcellularLocation>
</comment>
<dbReference type="PANTHER" id="PTHR46709:SF8">
    <property type="entry name" value="G-PROTEIN COUPLED RECEPTORS FAMILY 1 PROFILE DOMAIN-CONTAINING PROTEIN"/>
    <property type="match status" value="1"/>
</dbReference>
<feature type="transmembrane region" description="Helical" evidence="5">
    <location>
        <begin position="160"/>
        <end position="178"/>
    </location>
</feature>